<dbReference type="PANTHER" id="PTHR35841:SF1">
    <property type="entry name" value="PHOSPHONATES-BINDING PERIPLASMIC PROTEIN"/>
    <property type="match status" value="1"/>
</dbReference>
<evidence type="ECO:0000313" key="4">
    <source>
        <dbReference type="EMBL" id="OLN32949.1"/>
    </source>
</evidence>
<dbReference type="Proteomes" id="UP000186102">
    <property type="component" value="Unassembled WGS sequence"/>
</dbReference>
<keyword evidence="2 3" id="KW-0732">Signal</keyword>
<dbReference type="NCBIfam" id="TIGR01098">
    <property type="entry name" value="3A0109s03R"/>
    <property type="match status" value="1"/>
</dbReference>
<protein>
    <submittedName>
        <fullName evidence="4">Phosphonate ABC transporter phosphate-binding periplasmic component</fullName>
    </submittedName>
</protein>
<dbReference type="SUPFAM" id="SSF53850">
    <property type="entry name" value="Periplasmic binding protein-like II"/>
    <property type="match status" value="1"/>
</dbReference>
<dbReference type="GO" id="GO:0043190">
    <property type="term" value="C:ATP-binding cassette (ABC) transporter complex"/>
    <property type="evidence" value="ECO:0007669"/>
    <property type="project" value="InterPro"/>
</dbReference>
<dbReference type="InterPro" id="IPR005770">
    <property type="entry name" value="PhnD"/>
</dbReference>
<keyword evidence="5" id="KW-1185">Reference proteome</keyword>
<dbReference type="PANTHER" id="PTHR35841">
    <property type="entry name" value="PHOSPHONATES-BINDING PERIPLASMIC PROTEIN"/>
    <property type="match status" value="1"/>
</dbReference>
<proteinExistence type="inferred from homology"/>
<dbReference type="OrthoDB" id="9781943at2"/>
<feature type="chain" id="PRO_5039543356" evidence="3">
    <location>
        <begin position="21"/>
        <end position="311"/>
    </location>
</feature>
<sequence length="311" mass="34288">MSKVRLLVLSMILLLLPTMGCSTITKENVIPLTTKDQTPVVAKRDVTSSVYTFSFDRRMDPAEDVKMYAPFLEYLERTTGYNFKLRPMAQNQNLIEELGTGRVDIAAIGTLSYLKAHQKYGVRAVVRGITEQGKAEYRALIITSTNSNLRSLSDLRGKTFTFGSDTSTQGYLIPLIMLTEAGVKLTDLTGYTFAGSHFDTANAVISGKYAAGGIQDTLGRELANKGLVRILAESEEFPSSTISVSPSLPTEVVKKVQEALLKFAPEGKDKGMLYHWDQTEMPLGFVSTDDKDFEKARIWAVRLGLFNGGTE</sequence>
<dbReference type="GO" id="GO:0055085">
    <property type="term" value="P:transmembrane transport"/>
    <property type="evidence" value="ECO:0007669"/>
    <property type="project" value="InterPro"/>
</dbReference>
<accession>A0A1Q8QZZ2</accession>
<comment type="similarity">
    <text evidence="1">Belongs to the phosphate/phosphite/phosphonate binding protein family.</text>
</comment>
<dbReference type="Pfam" id="PF12974">
    <property type="entry name" value="Phosphonate-bd"/>
    <property type="match status" value="1"/>
</dbReference>
<organism evidence="4 5">
    <name type="scientific">Desulfosporosinus metallidurans</name>
    <dbReference type="NCBI Taxonomy" id="1888891"/>
    <lineage>
        <taxon>Bacteria</taxon>
        <taxon>Bacillati</taxon>
        <taxon>Bacillota</taxon>
        <taxon>Clostridia</taxon>
        <taxon>Eubacteriales</taxon>
        <taxon>Desulfitobacteriaceae</taxon>
        <taxon>Desulfosporosinus</taxon>
    </lineage>
</organism>
<evidence type="ECO:0000313" key="5">
    <source>
        <dbReference type="Proteomes" id="UP000186102"/>
    </source>
</evidence>
<dbReference type="AlphaFoldDB" id="A0A1Q8QZZ2"/>
<evidence type="ECO:0000256" key="3">
    <source>
        <dbReference type="SAM" id="SignalP"/>
    </source>
</evidence>
<reference evidence="4 5" key="1">
    <citation type="submission" date="2016-09" db="EMBL/GenBank/DDBJ databases">
        <title>Complete genome of Desulfosporosinus sp. OL.</title>
        <authorList>
            <person name="Mardanov A."/>
            <person name="Beletsky A."/>
            <person name="Panova A."/>
            <person name="Karnachuk O."/>
            <person name="Ravin N."/>
        </authorList>
    </citation>
    <scope>NUCLEOTIDE SEQUENCE [LARGE SCALE GENOMIC DNA]</scope>
    <source>
        <strain evidence="4 5">OL</strain>
    </source>
</reference>
<dbReference type="RefSeq" id="WP_083642323.1">
    <property type="nucleotide sequence ID" value="NZ_MLBF01000005.1"/>
</dbReference>
<evidence type="ECO:0000256" key="1">
    <source>
        <dbReference type="ARBA" id="ARBA00007162"/>
    </source>
</evidence>
<evidence type="ECO:0000256" key="2">
    <source>
        <dbReference type="ARBA" id="ARBA00022729"/>
    </source>
</evidence>
<feature type="signal peptide" evidence="3">
    <location>
        <begin position="1"/>
        <end position="20"/>
    </location>
</feature>
<dbReference type="STRING" id="1888891.DSOL_1060"/>
<name>A0A1Q8QZZ2_9FIRM</name>
<comment type="caution">
    <text evidence="4">The sequence shown here is derived from an EMBL/GenBank/DDBJ whole genome shotgun (WGS) entry which is preliminary data.</text>
</comment>
<gene>
    <name evidence="4" type="ORF">DSOL_1060</name>
</gene>
<dbReference type="Gene3D" id="3.40.190.10">
    <property type="entry name" value="Periplasmic binding protein-like II"/>
    <property type="match status" value="2"/>
</dbReference>
<dbReference type="EMBL" id="MLBF01000005">
    <property type="protein sequence ID" value="OLN32949.1"/>
    <property type="molecule type" value="Genomic_DNA"/>
</dbReference>